<dbReference type="OrthoDB" id="1716531at2759"/>
<evidence type="ECO:0000256" key="5">
    <source>
        <dbReference type="ARBA" id="ARBA00022989"/>
    </source>
</evidence>
<reference evidence="8" key="1">
    <citation type="submission" date="2022-10" db="EMBL/GenBank/DDBJ databases">
        <title>Novel sulphate-reducing endosymbionts in the free-living metamonad Anaeramoeba.</title>
        <authorList>
            <person name="Jerlstrom-Hultqvist J."/>
            <person name="Cepicka I."/>
            <person name="Gallot-Lavallee L."/>
            <person name="Salas-Leiva D."/>
            <person name="Curtis B.A."/>
            <person name="Zahonova K."/>
            <person name="Pipaliya S."/>
            <person name="Dacks J."/>
            <person name="Roger A.J."/>
        </authorList>
    </citation>
    <scope>NUCLEOTIDE SEQUENCE</scope>
    <source>
        <strain evidence="8">BMAN</strain>
    </source>
</reference>
<dbReference type="Pfam" id="PF04511">
    <property type="entry name" value="DER1"/>
    <property type="match status" value="1"/>
</dbReference>
<organism evidence="8 9">
    <name type="scientific">Anaeramoeba ignava</name>
    <name type="common">Anaerobic marine amoeba</name>
    <dbReference type="NCBI Taxonomy" id="1746090"/>
    <lineage>
        <taxon>Eukaryota</taxon>
        <taxon>Metamonada</taxon>
        <taxon>Anaeramoebidae</taxon>
        <taxon>Anaeramoeba</taxon>
    </lineage>
</organism>
<accession>A0A9Q0L8A0</accession>
<keyword evidence="3 7" id="KW-0812">Transmembrane</keyword>
<feature type="transmembrane region" description="Helical" evidence="7">
    <location>
        <begin position="15"/>
        <end position="41"/>
    </location>
</feature>
<feature type="transmembrane region" description="Helical" evidence="7">
    <location>
        <begin position="53"/>
        <end position="76"/>
    </location>
</feature>
<evidence type="ECO:0000256" key="1">
    <source>
        <dbReference type="ARBA" id="ARBA00004477"/>
    </source>
</evidence>
<feature type="transmembrane region" description="Helical" evidence="7">
    <location>
        <begin position="96"/>
        <end position="126"/>
    </location>
</feature>
<comment type="caution">
    <text evidence="8">The sequence shown here is derived from an EMBL/GenBank/DDBJ whole genome shotgun (WGS) entry which is preliminary data.</text>
</comment>
<dbReference type="GO" id="GO:0005789">
    <property type="term" value="C:endoplasmic reticulum membrane"/>
    <property type="evidence" value="ECO:0007669"/>
    <property type="project" value="UniProtKB-SubCell"/>
</dbReference>
<evidence type="ECO:0000313" key="8">
    <source>
        <dbReference type="EMBL" id="KAJ5067260.1"/>
    </source>
</evidence>
<sequence>MFGNLQTQFPPITKWWTISIVAITVLSSLGIIQAASLLYFFPFVWYKLEIWRIVTSFLYLGPPSFSFLMGILFFFASVGRAETMFFELYDFVYMSIIFAGFLLFIASFIPLGILAPGFSFACLYYYCRKNPNGVQSVYGIFTVPTKYFPWISLVISLLMGGLPIVQFFGLLVAHFYFVMKTYYPNYIQTPNFLKQLFPSRNFRVREDNLRQNIPQNDPFPWGHGQRLGENFNN</sequence>
<dbReference type="AlphaFoldDB" id="A0A9Q0L8A0"/>
<dbReference type="OMA" id="LWRCVTS"/>
<comment type="similarity">
    <text evidence="2 7">Belongs to the derlin family.</text>
</comment>
<evidence type="ECO:0000256" key="7">
    <source>
        <dbReference type="RuleBase" id="RU363059"/>
    </source>
</evidence>
<evidence type="ECO:0000256" key="2">
    <source>
        <dbReference type="ARBA" id="ARBA00008917"/>
    </source>
</evidence>
<dbReference type="PANTHER" id="PTHR11009">
    <property type="entry name" value="DER1-LIKE PROTEIN, DERLIN"/>
    <property type="match status" value="1"/>
</dbReference>
<evidence type="ECO:0000313" key="9">
    <source>
        <dbReference type="Proteomes" id="UP001149090"/>
    </source>
</evidence>
<comment type="subcellular location">
    <subcellularLocation>
        <location evidence="1 7">Endoplasmic reticulum membrane</location>
        <topology evidence="1 7">Multi-pass membrane protein</topology>
    </subcellularLocation>
</comment>
<comment type="function">
    <text evidence="7">May be involved in the degradation of misfolded endoplasmic reticulum (ER) luminal proteins.</text>
</comment>
<keyword evidence="6 7" id="KW-0472">Membrane</keyword>
<name>A0A9Q0L8A0_ANAIG</name>
<protein>
    <recommendedName>
        <fullName evidence="7">Derlin</fullName>
    </recommendedName>
</protein>
<evidence type="ECO:0000256" key="4">
    <source>
        <dbReference type="ARBA" id="ARBA00022824"/>
    </source>
</evidence>
<keyword evidence="4 7" id="KW-0256">Endoplasmic reticulum</keyword>
<evidence type="ECO:0000256" key="6">
    <source>
        <dbReference type="ARBA" id="ARBA00023136"/>
    </source>
</evidence>
<dbReference type="InterPro" id="IPR007599">
    <property type="entry name" value="DER1"/>
</dbReference>
<dbReference type="SUPFAM" id="SSF144091">
    <property type="entry name" value="Rhomboid-like"/>
    <property type="match status" value="1"/>
</dbReference>
<proteinExistence type="inferred from homology"/>
<dbReference type="InterPro" id="IPR035952">
    <property type="entry name" value="Rhomboid-like_sf"/>
</dbReference>
<gene>
    <name evidence="8" type="ORF">M0811_13130</name>
</gene>
<feature type="transmembrane region" description="Helical" evidence="7">
    <location>
        <begin position="147"/>
        <end position="177"/>
    </location>
</feature>
<dbReference type="EMBL" id="JAPDFW010000131">
    <property type="protein sequence ID" value="KAJ5067260.1"/>
    <property type="molecule type" value="Genomic_DNA"/>
</dbReference>
<keyword evidence="9" id="KW-1185">Reference proteome</keyword>
<dbReference type="GO" id="GO:0006950">
    <property type="term" value="P:response to stress"/>
    <property type="evidence" value="ECO:0007669"/>
    <property type="project" value="UniProtKB-ARBA"/>
</dbReference>
<evidence type="ECO:0000256" key="3">
    <source>
        <dbReference type="ARBA" id="ARBA00022692"/>
    </source>
</evidence>
<dbReference type="Proteomes" id="UP001149090">
    <property type="component" value="Unassembled WGS sequence"/>
</dbReference>
<keyword evidence="5 7" id="KW-1133">Transmembrane helix</keyword>